<accession>A0AAW2YSV2</accession>
<protein>
    <submittedName>
        <fullName evidence="1">CloSI</fullName>
    </submittedName>
</protein>
<dbReference type="AlphaFoldDB" id="A0AAW2YSV2"/>
<evidence type="ECO:0000313" key="1">
    <source>
        <dbReference type="EMBL" id="KAL0479886.1"/>
    </source>
</evidence>
<dbReference type="EMBL" id="JAOPGA020000605">
    <property type="protein sequence ID" value="KAL0479886.1"/>
    <property type="molecule type" value="Genomic_DNA"/>
</dbReference>
<sequence length="576" mass="64258">MYPYPNNIYRDGSMNNYNTPMNGPPMNNAPPMNGPPMNNNYGPPMNNYNGGPPMSGPPMNNNFNGQPINNNYNTNGYNGQPPMNNGGPPMNNNYNDFNGPPMNAPMNNYNTNGYNGQPMNNNYGPPPTGNNYPQQNNYSGPPMNNYNVPQNTYNNNNGFNQQGPKLLVLMYCVADNNLNDFFFSDFKELTEGFKKNFNPQVQFVLLVDVDEDSANMARPIQQGIWKSNPDGTFVKDTRYIGQIDPERSGNWETLQKFLEVYKAEYRAQHSVLFLWSHGSGADGFGSDDHSQNALESYMTVNNLGRSLQGKFFDLIVFDCCLMSNLKVIKMLNDRKVARYLIASPNAVPGNGCDYRPLGDIVSRLAVGQIDVGQMAAEVQSRVTNRKVCQTLVEFDTNNQHVQTFLDRFDEIYDSIPYVTKQNFMQQHYRRAYEYNPARGATQQVFNFDILWLLKNIGKSREATDLEKFMKPCIFPLFSDKQAASQQDKSQLDRSGAVNRDLVYTTTNTYVSVTPGMEAYASIFGSGGGGSSGSVPTTVVNHHPSNTTYGQSVVVSDQQTGSGYPGDAGVSINLFKN</sequence>
<proteinExistence type="predicted"/>
<dbReference type="Pfam" id="PF03415">
    <property type="entry name" value="Peptidase_C11"/>
    <property type="match status" value="1"/>
</dbReference>
<keyword evidence="2" id="KW-1185">Reference proteome</keyword>
<dbReference type="InterPro" id="IPR005077">
    <property type="entry name" value="Peptidase_C11"/>
</dbReference>
<dbReference type="PANTHER" id="PTHR37835">
    <property type="entry name" value="ALPHA-CLOSTRIPAIN"/>
    <property type="match status" value="1"/>
</dbReference>
<dbReference type="Gene3D" id="3.40.50.11970">
    <property type="match status" value="1"/>
</dbReference>
<name>A0AAW2YSV2_9EUKA</name>
<reference evidence="1 2" key="1">
    <citation type="submission" date="2024-03" db="EMBL/GenBank/DDBJ databases">
        <title>The Acrasis kona genome and developmental transcriptomes reveal deep origins of eukaryotic multicellular pathways.</title>
        <authorList>
            <person name="Sheikh S."/>
            <person name="Fu C.-J."/>
            <person name="Brown M.W."/>
            <person name="Baldauf S.L."/>
        </authorList>
    </citation>
    <scope>NUCLEOTIDE SEQUENCE [LARGE SCALE GENOMIC DNA]</scope>
    <source>
        <strain evidence="1 2">ATCC MYA-3509</strain>
    </source>
</reference>
<comment type="caution">
    <text evidence="1">The sequence shown here is derived from an EMBL/GenBank/DDBJ whole genome shotgun (WGS) entry which is preliminary data.</text>
</comment>
<dbReference type="PANTHER" id="PTHR37835:SF1">
    <property type="entry name" value="ALPHA-CLOSTRIPAIN"/>
    <property type="match status" value="1"/>
</dbReference>
<gene>
    <name evidence="1" type="ORF">AKO1_007385</name>
</gene>
<dbReference type="Proteomes" id="UP001431209">
    <property type="component" value="Unassembled WGS sequence"/>
</dbReference>
<evidence type="ECO:0000313" key="2">
    <source>
        <dbReference type="Proteomes" id="UP001431209"/>
    </source>
</evidence>
<organism evidence="1 2">
    <name type="scientific">Acrasis kona</name>
    <dbReference type="NCBI Taxonomy" id="1008807"/>
    <lineage>
        <taxon>Eukaryota</taxon>
        <taxon>Discoba</taxon>
        <taxon>Heterolobosea</taxon>
        <taxon>Tetramitia</taxon>
        <taxon>Eutetramitia</taxon>
        <taxon>Acrasidae</taxon>
        <taxon>Acrasis</taxon>
    </lineage>
</organism>